<organism evidence="1 2">
    <name type="scientific">Streptococcus pneumoniae serotype 4 (strain ATCC BAA-334 / TIGR4)</name>
    <dbReference type="NCBI Taxonomy" id="170187"/>
    <lineage>
        <taxon>Bacteria</taxon>
        <taxon>Bacillati</taxon>
        <taxon>Bacillota</taxon>
        <taxon>Bacilli</taxon>
        <taxon>Lactobacillales</taxon>
        <taxon>Streptococcaceae</taxon>
        <taxon>Streptococcus</taxon>
    </lineage>
</organism>
<sequence length="216" mass="25039">MTENKDDKLLKMMEKGFVLYSKNGIIKYIEIPEHGSIKLKAQDGQLVYKEVIIGKVYAEQELLKYKKEGENYSQNTAQLLYQQLEKEKNAELANHESKEEPITADDAAELSLLSSIKLTVAEMREYLEKYKNKPLALRKLEDIMDNDTTLAYIEIDMEQFSQQQRLEKLVHFLDRKIDYFHGGLLINGDKIDLVQHEMIVEGNSEAMDAELQNYLA</sequence>
<dbReference type="PaxDb" id="170187-SP_1139"/>
<dbReference type="EnsemblBacteria" id="AAK75249">
    <property type="protein sequence ID" value="AAK75249"/>
    <property type="gene ID" value="SP_1139"/>
</dbReference>
<dbReference type="EMBL" id="AE005672">
    <property type="protein sequence ID" value="AAK75249.1"/>
    <property type="molecule type" value="Genomic_DNA"/>
</dbReference>
<reference evidence="1 2" key="1">
    <citation type="journal article" date="2001" name="Science">
        <title>Complete genome sequence of a virulent isolate of Streptococcus pneumoniae.</title>
        <authorList>
            <person name="Tettelin H."/>
            <person name="Nelson K.E."/>
            <person name="Paulsen I.T."/>
            <person name="Eisen J.A."/>
            <person name="Read T.D."/>
            <person name="Peterson S."/>
            <person name="Heidelberg J."/>
            <person name="DeBoy R.T."/>
            <person name="Haft D.H."/>
            <person name="Dodson R.J."/>
            <person name="Durkin A.S."/>
            <person name="Gwinn M."/>
            <person name="Kolonay J.F."/>
            <person name="Nelson W.C."/>
            <person name="Peterson J.D."/>
            <person name="Umayam L.A."/>
            <person name="White O."/>
            <person name="Salzberg S.L."/>
            <person name="Lewis M.R."/>
            <person name="Radune D."/>
            <person name="Holtzapple E."/>
            <person name="Khouri H."/>
            <person name="Wolf A.M."/>
            <person name="Utterback T.R."/>
            <person name="Hansen C.L."/>
            <person name="McDonald L.A."/>
            <person name="Feldblyum T.V."/>
            <person name="Angiuoli S."/>
            <person name="Dickinson T."/>
            <person name="Hickey E.K."/>
            <person name="Holt I.E."/>
            <person name="Loftus B.J."/>
            <person name="Yang F."/>
            <person name="Smith H.O."/>
            <person name="Venter J.C."/>
            <person name="Dougherty B.A."/>
            <person name="Morrison D.A."/>
            <person name="Hollingshead S.K."/>
            <person name="Fraser C.M."/>
        </authorList>
    </citation>
    <scope>NUCLEOTIDE SEQUENCE [LARGE SCALE GENOMIC DNA]</scope>
    <source>
        <strain evidence="2">ATCC BAA-334 / TIGR4</strain>
    </source>
</reference>
<protein>
    <submittedName>
        <fullName evidence="1">Uncharacterized protein</fullName>
    </submittedName>
</protein>
<dbReference type="BioCyc" id="SPNE170187:G1FZB-1161-MONOMER"/>
<evidence type="ECO:0000313" key="1">
    <source>
        <dbReference type="EMBL" id="AAK75249.1"/>
    </source>
</evidence>
<dbReference type="Proteomes" id="UP000000585">
    <property type="component" value="Chromosome"/>
</dbReference>
<proteinExistence type="predicted"/>
<evidence type="ECO:0000313" key="2">
    <source>
        <dbReference type="Proteomes" id="UP000000585"/>
    </source>
</evidence>
<dbReference type="RefSeq" id="WP_000138311.1">
    <property type="nucleotide sequence ID" value="NC_003028.3"/>
</dbReference>
<dbReference type="AlphaFoldDB" id="A0A0H2UQ15"/>
<dbReference type="KEGG" id="spn:SP_1139"/>
<keyword evidence="2" id="KW-1185">Reference proteome</keyword>
<gene>
    <name evidence="1" type="ordered locus">SP_1139</name>
</gene>
<name>A0A0H2UQ15_STRPN</name>
<accession>A0A0H2UQ15</accession>